<dbReference type="InterPro" id="IPR017896">
    <property type="entry name" value="4Fe4S_Fe-S-bd"/>
</dbReference>
<evidence type="ECO:0000313" key="6">
    <source>
        <dbReference type="EMBL" id="BCS97614.1"/>
    </source>
</evidence>
<dbReference type="InterPro" id="IPR050157">
    <property type="entry name" value="PSI_iron-sulfur_center"/>
</dbReference>
<protein>
    <submittedName>
        <fullName evidence="6">(4Fe-4S)-binding protein</fullName>
    </submittedName>
</protein>
<keyword evidence="4" id="KW-0411">Iron-sulfur</keyword>
<evidence type="ECO:0000256" key="1">
    <source>
        <dbReference type="ARBA" id="ARBA00022485"/>
    </source>
</evidence>
<feature type="domain" description="4Fe-4S ferredoxin-type" evidence="5">
    <location>
        <begin position="272"/>
        <end position="301"/>
    </location>
</feature>
<dbReference type="Proteomes" id="UP001320148">
    <property type="component" value="Chromosome"/>
</dbReference>
<dbReference type="Pfam" id="PF14697">
    <property type="entry name" value="Fer4_21"/>
    <property type="match status" value="1"/>
</dbReference>
<dbReference type="PANTHER" id="PTHR24960:SF79">
    <property type="entry name" value="PHOTOSYSTEM I IRON-SULFUR CENTER"/>
    <property type="match status" value="1"/>
</dbReference>
<evidence type="ECO:0000256" key="3">
    <source>
        <dbReference type="ARBA" id="ARBA00023004"/>
    </source>
</evidence>
<dbReference type="EMBL" id="AP024488">
    <property type="protein sequence ID" value="BCS97614.1"/>
    <property type="molecule type" value="Genomic_DNA"/>
</dbReference>
<accession>A0ABM7PK19</accession>
<keyword evidence="7" id="KW-1185">Reference proteome</keyword>
<dbReference type="PROSITE" id="PS00198">
    <property type="entry name" value="4FE4S_FER_1"/>
    <property type="match status" value="1"/>
</dbReference>
<organism evidence="6 7">
    <name type="scientific">Desulfoluna limicola</name>
    <dbReference type="NCBI Taxonomy" id="2810562"/>
    <lineage>
        <taxon>Bacteria</taxon>
        <taxon>Pseudomonadati</taxon>
        <taxon>Thermodesulfobacteriota</taxon>
        <taxon>Desulfobacteria</taxon>
        <taxon>Desulfobacterales</taxon>
        <taxon>Desulfolunaceae</taxon>
        <taxon>Desulfoluna</taxon>
    </lineage>
</organism>
<dbReference type="PANTHER" id="PTHR24960">
    <property type="entry name" value="PHOTOSYSTEM I IRON-SULFUR CENTER-RELATED"/>
    <property type="match status" value="1"/>
</dbReference>
<gene>
    <name evidence="6" type="ORF">DSLASN_32460</name>
</gene>
<sequence length="357" mass="39373">MTELYERLRHRFDTRTTGYPKTTTGSEIRLLQLLYSESEAQLFLEMTPDGETPRQVSQRLGGDENRLASELEAMARKGLVFREYKEGQPCYSAPPFIVGVLEFQIKKMHEDPKLPMAVATYALDGFIKSLSETDTPHQRVIPINTSLVSQWPIATYDDAVAILDQHEVIGVADCMCRVLSKKLGAHLCGAPIETCLGFDAMAEFYIENGFARRISKDEAVAILTQSDEAGLILQPMNAKDVGTICSCCGDCCAMMHSLKMHPSPATQVKSAYFATIEPDGCVGCGVCLDRCGIDAIRLNEEDIAVVDTNRCLGCGLCVTTCPTDAARLEKKPESLIYEPPADHLEMALRMARERSMA</sequence>
<dbReference type="SUPFAM" id="SSF54862">
    <property type="entry name" value="4Fe-4S ferredoxins"/>
    <property type="match status" value="1"/>
</dbReference>
<reference evidence="6 7" key="1">
    <citation type="submission" date="2021-02" db="EMBL/GenBank/DDBJ databases">
        <title>Complete genome of Desulfoluna sp. strain ASN36.</title>
        <authorList>
            <person name="Takahashi A."/>
            <person name="Kojima H."/>
            <person name="Fukui M."/>
        </authorList>
    </citation>
    <scope>NUCLEOTIDE SEQUENCE [LARGE SCALE GENOMIC DNA]</scope>
    <source>
        <strain evidence="6 7">ASN36</strain>
    </source>
</reference>
<evidence type="ECO:0000259" key="5">
    <source>
        <dbReference type="PROSITE" id="PS51379"/>
    </source>
</evidence>
<evidence type="ECO:0000313" key="7">
    <source>
        <dbReference type="Proteomes" id="UP001320148"/>
    </source>
</evidence>
<evidence type="ECO:0000256" key="4">
    <source>
        <dbReference type="ARBA" id="ARBA00023014"/>
    </source>
</evidence>
<dbReference type="PROSITE" id="PS51379">
    <property type="entry name" value="4FE4S_FER_2"/>
    <property type="match status" value="2"/>
</dbReference>
<proteinExistence type="predicted"/>
<feature type="domain" description="4Fe-4S ferredoxin-type" evidence="5">
    <location>
        <begin position="302"/>
        <end position="331"/>
    </location>
</feature>
<keyword evidence="3" id="KW-0408">Iron</keyword>
<dbReference type="Gene3D" id="3.30.70.20">
    <property type="match status" value="1"/>
</dbReference>
<dbReference type="InterPro" id="IPR017900">
    <property type="entry name" value="4Fe4S_Fe_S_CS"/>
</dbReference>
<evidence type="ECO:0000256" key="2">
    <source>
        <dbReference type="ARBA" id="ARBA00022723"/>
    </source>
</evidence>
<keyword evidence="2" id="KW-0479">Metal-binding</keyword>
<keyword evidence="1" id="KW-0004">4Fe-4S</keyword>
<dbReference type="RefSeq" id="WP_236889019.1">
    <property type="nucleotide sequence ID" value="NZ_AP024488.1"/>
</dbReference>
<name>A0ABM7PK19_9BACT</name>